<name>A0A6G0VYU1_APHCR</name>
<comment type="caution">
    <text evidence="2">The sequence shown here is derived from an EMBL/GenBank/DDBJ whole genome shotgun (WGS) entry which is preliminary data.</text>
</comment>
<feature type="compositionally biased region" description="Low complexity" evidence="1">
    <location>
        <begin position="1"/>
        <end position="19"/>
    </location>
</feature>
<evidence type="ECO:0000313" key="2">
    <source>
        <dbReference type="EMBL" id="KAF0714641.1"/>
    </source>
</evidence>
<reference evidence="2 3" key="1">
    <citation type="submission" date="2019-08" db="EMBL/GenBank/DDBJ databases">
        <title>Whole genome of Aphis craccivora.</title>
        <authorList>
            <person name="Voronova N.V."/>
            <person name="Shulinski R.S."/>
            <person name="Bandarenka Y.V."/>
            <person name="Zhorov D.G."/>
            <person name="Warner D."/>
        </authorList>
    </citation>
    <scope>NUCLEOTIDE SEQUENCE [LARGE SCALE GENOMIC DNA]</scope>
    <source>
        <strain evidence="2">180601</strain>
        <tissue evidence="2">Whole Body</tissue>
    </source>
</reference>
<dbReference type="PANTHER" id="PTHR46880:SF5">
    <property type="entry name" value="DUF4371 DOMAIN-CONTAINING PROTEIN"/>
    <property type="match status" value="1"/>
</dbReference>
<sequence>MQNDSSNNKSSNNDLNNISTQSHCNEINSISKNIFSHMHRNGKHYISCKCCIKFPELVKLYSRRSKIPNIADESGALFRVETVNHHINQQYHNECLKAMRLASLSSASAFQESQIGTSLIKSKQQLANKIGSLMYFVYGDAKKLTLSAFSYPMRVVVSRVSNNFEYNKSSNITNDAAQDMDFQYLTPASHKDILECIILSHRETFIETLLTKSLAMSLRCDGSVDRSQIDKIYVLLKVVSKNGETNQYFLGAGQVIKRGALGVLQAIESASLSTIGEKATDFVFKNISSIVTDGATVNSGEKGGLWTLFENKWRKTSDNNTPSIPFIKIWCAVHRSNLAWKDASSIIPEVQHFLEKLSGLSSFFHTSALRTRELEDIAKKNNCALLRLPKVFKIRWTEFTASLLNSVLTSWNALILYMDTSVETEAKGYSQFLKNEYELKFLAFMADVLTVFSRYQIIINTILKNREKQKKSDRKMRHFTQNQL</sequence>
<accession>A0A6G0VYU1</accession>
<dbReference type="Proteomes" id="UP000478052">
    <property type="component" value="Unassembled WGS sequence"/>
</dbReference>
<gene>
    <name evidence="2" type="ORF">FWK35_00031897</name>
</gene>
<keyword evidence="2" id="KW-0436">Ligase</keyword>
<dbReference type="OrthoDB" id="6585618at2759"/>
<dbReference type="GO" id="GO:0016874">
    <property type="term" value="F:ligase activity"/>
    <property type="evidence" value="ECO:0007669"/>
    <property type="project" value="UniProtKB-KW"/>
</dbReference>
<keyword evidence="3" id="KW-1185">Reference proteome</keyword>
<protein>
    <submittedName>
        <fullName evidence="2">E3 SUMO-protein ligase KIAA1586-like isoform X4</fullName>
    </submittedName>
</protein>
<dbReference type="PANTHER" id="PTHR46880">
    <property type="entry name" value="RAS-ASSOCIATING DOMAIN-CONTAINING PROTEIN"/>
    <property type="match status" value="1"/>
</dbReference>
<proteinExistence type="predicted"/>
<feature type="region of interest" description="Disordered" evidence="1">
    <location>
        <begin position="1"/>
        <end position="20"/>
    </location>
</feature>
<dbReference type="AlphaFoldDB" id="A0A6G0VYU1"/>
<dbReference type="InterPro" id="IPR012337">
    <property type="entry name" value="RNaseH-like_sf"/>
</dbReference>
<evidence type="ECO:0000313" key="3">
    <source>
        <dbReference type="Proteomes" id="UP000478052"/>
    </source>
</evidence>
<dbReference type="SUPFAM" id="SSF53098">
    <property type="entry name" value="Ribonuclease H-like"/>
    <property type="match status" value="1"/>
</dbReference>
<organism evidence="2 3">
    <name type="scientific">Aphis craccivora</name>
    <name type="common">Cowpea aphid</name>
    <dbReference type="NCBI Taxonomy" id="307492"/>
    <lineage>
        <taxon>Eukaryota</taxon>
        <taxon>Metazoa</taxon>
        <taxon>Ecdysozoa</taxon>
        <taxon>Arthropoda</taxon>
        <taxon>Hexapoda</taxon>
        <taxon>Insecta</taxon>
        <taxon>Pterygota</taxon>
        <taxon>Neoptera</taxon>
        <taxon>Paraneoptera</taxon>
        <taxon>Hemiptera</taxon>
        <taxon>Sternorrhyncha</taxon>
        <taxon>Aphidomorpha</taxon>
        <taxon>Aphidoidea</taxon>
        <taxon>Aphididae</taxon>
        <taxon>Aphidini</taxon>
        <taxon>Aphis</taxon>
        <taxon>Aphis</taxon>
    </lineage>
</organism>
<dbReference type="EMBL" id="VUJU01010357">
    <property type="protein sequence ID" value="KAF0714641.1"/>
    <property type="molecule type" value="Genomic_DNA"/>
</dbReference>
<evidence type="ECO:0000256" key="1">
    <source>
        <dbReference type="SAM" id="MobiDB-lite"/>
    </source>
</evidence>